<accession>A0A4Q7NZ95</accession>
<dbReference type="InterPro" id="IPR007074">
    <property type="entry name" value="LicD/FKTN/FKRP_NTP_transf"/>
</dbReference>
<organism evidence="2 3">
    <name type="scientific">Cuneatibacter caecimuris</name>
    <dbReference type="NCBI Taxonomy" id="1796618"/>
    <lineage>
        <taxon>Bacteria</taxon>
        <taxon>Bacillati</taxon>
        <taxon>Bacillota</taxon>
        <taxon>Clostridia</taxon>
        <taxon>Lachnospirales</taxon>
        <taxon>Lachnospiraceae</taxon>
        <taxon>Cuneatibacter</taxon>
    </lineage>
</organism>
<dbReference type="PANTHER" id="PTHR43404:SF2">
    <property type="entry name" value="LIPOPOLYSACCHARIDE CHOLINEPHOSPHOTRANSFERASE LICD"/>
    <property type="match status" value="1"/>
</dbReference>
<evidence type="ECO:0000313" key="3">
    <source>
        <dbReference type="Proteomes" id="UP000292927"/>
    </source>
</evidence>
<name>A0A4Q7NZ95_9FIRM</name>
<gene>
    <name evidence="2" type="ORF">EV209_2980</name>
</gene>
<dbReference type="GO" id="GO:0016740">
    <property type="term" value="F:transferase activity"/>
    <property type="evidence" value="ECO:0007669"/>
    <property type="project" value="UniProtKB-KW"/>
</dbReference>
<reference evidence="2 3" key="1">
    <citation type="submission" date="2019-02" db="EMBL/GenBank/DDBJ databases">
        <title>Genomic Encyclopedia of Type Strains, Phase IV (KMG-IV): sequencing the most valuable type-strain genomes for metagenomic binning, comparative biology and taxonomic classification.</title>
        <authorList>
            <person name="Goeker M."/>
        </authorList>
    </citation>
    <scope>NUCLEOTIDE SEQUENCE [LARGE SCALE GENOMIC DNA]</scope>
    <source>
        <strain evidence="2 3">DSM 29486</strain>
    </source>
</reference>
<sequence length="302" mass="36466">MLETNKLFKELAKDNQNLQQLSSQEIRTIQDILLDMLRDFDYVCKKYDLSYFLCGGTAIGAVRHQGYIPWDEDVDIGMPRSDYDRFERLMLREFEEKYWIQSIQSSLKYDLNFMKVRRKGTKYVEVFEQEEEFAGIFIDVYPIENVYNFLPLRWIHGFWVELMLFCASCVRIYLKLDRLTEYVGKNRMAYLICFKAFLGKRLSFFSITKWCLLVDRWASKCKNEDSKYVNIPSGRKHFFGEMYTRKSFFPLKETEFEGEKFYIMSDPNEYLTKLYGNYMEVPKEEERERHSIVKLDLEKYNE</sequence>
<proteinExistence type="predicted"/>
<dbReference type="Pfam" id="PF04991">
    <property type="entry name" value="LicD"/>
    <property type="match status" value="1"/>
</dbReference>
<dbReference type="RefSeq" id="WP_130436214.1">
    <property type="nucleotide sequence ID" value="NZ_SGXF01000008.1"/>
</dbReference>
<dbReference type="InterPro" id="IPR052942">
    <property type="entry name" value="LPS_cholinephosphotransferase"/>
</dbReference>
<dbReference type="EMBL" id="SGXF01000008">
    <property type="protein sequence ID" value="RZS92685.1"/>
    <property type="molecule type" value="Genomic_DNA"/>
</dbReference>
<protein>
    <submittedName>
        <fullName evidence="2">Lipopolysaccharide cholinephosphotransferase</fullName>
    </submittedName>
</protein>
<dbReference type="AlphaFoldDB" id="A0A4Q7NZ95"/>
<keyword evidence="3" id="KW-1185">Reference proteome</keyword>
<dbReference type="Proteomes" id="UP000292927">
    <property type="component" value="Unassembled WGS sequence"/>
</dbReference>
<dbReference type="PANTHER" id="PTHR43404">
    <property type="entry name" value="LIPOPOLYSACCHARIDE CHOLINEPHOSPHOTRANSFERASE LICD"/>
    <property type="match status" value="1"/>
</dbReference>
<comment type="caution">
    <text evidence="2">The sequence shown here is derived from an EMBL/GenBank/DDBJ whole genome shotgun (WGS) entry which is preliminary data.</text>
</comment>
<dbReference type="GO" id="GO:0009100">
    <property type="term" value="P:glycoprotein metabolic process"/>
    <property type="evidence" value="ECO:0007669"/>
    <property type="project" value="UniProtKB-ARBA"/>
</dbReference>
<feature type="domain" description="LicD/FKTN/FKRP nucleotidyltransferase" evidence="1">
    <location>
        <begin position="44"/>
        <end position="276"/>
    </location>
</feature>
<evidence type="ECO:0000259" key="1">
    <source>
        <dbReference type="Pfam" id="PF04991"/>
    </source>
</evidence>
<evidence type="ECO:0000313" key="2">
    <source>
        <dbReference type="EMBL" id="RZS92685.1"/>
    </source>
</evidence>
<dbReference type="OrthoDB" id="9786100at2"/>
<keyword evidence="2" id="KW-0808">Transferase</keyword>